<dbReference type="InterPro" id="IPR011992">
    <property type="entry name" value="EF-hand-dom_pair"/>
</dbReference>
<dbReference type="Pfam" id="PF00085">
    <property type="entry name" value="Thioredoxin"/>
    <property type="match status" value="1"/>
</dbReference>
<accession>A0A812RDA3</accession>
<gene>
    <name evidence="5" type="primary">TXNDC9</name>
    <name evidence="5" type="ORF">SNAT2548_LOCUS23506</name>
</gene>
<feature type="domain" description="EF-hand" evidence="4">
    <location>
        <begin position="1305"/>
        <end position="1340"/>
    </location>
</feature>
<dbReference type="SUPFAM" id="SSF49562">
    <property type="entry name" value="C2 domain (Calcium/lipid-binding domain, CaLB)"/>
    <property type="match status" value="1"/>
</dbReference>
<dbReference type="Gene3D" id="2.60.40.150">
    <property type="entry name" value="C2 domain"/>
    <property type="match status" value="2"/>
</dbReference>
<sequence>MGYFEKNISVLNDVLLKAAEDQEAEIDAEISRLDALKEDDLEELRRKRLEQMKSSHADKMKKLAVGHGEYTMIEEKEFFDVAKKSERMVVHFWRESTWRCEIMDKHLRQLCQKHWNTRFVKINAEKAPYLSERLHIWCLPSLVLCVDGKTEHTVVGFSEFKSGDEVTTDELEAVHRAQSQLTEVLDTLQEEDRKVMVFSLQFLREREEKAAAEVAQRADVQRAGPPAPPPPPGHGPSVQELARRVDAIRAEKDELGFELRALQDICQRERDITKDLRKLHQMDLEEISLQMQVTMSDTERFRKIAQDREGRIKELQLRLVKRKEQRFAQPSRMVGARSEVVSDGGFSELSEISDGKNVLDLYITLGQIEDRALQELPRQGEGIWQIPPENSLCTLVIAEFMHCDVGTSETAVGLRPRYDSLLSFGPFEVGAAEVEHFARAAVRLELQAFSTSGSAAYVLGRAGLPLAALLDCTPQDPNPVIAGTLSFACEADTHVQIATVRYKARWRRSIIQELETYTITRGMSPVAAVAASAENVGAGIAAAPGLMDAAKGLIVHIYHVTSLVPSQPGVSPDSLQPYVTYEVPGHKTHFTQSGSGPNVTFEDARRMVVRVDSDFCRWVESGGGLHFLVFDASVPPAGGSEEQLGLIGEAKVPLNQLLASQYNRVQGNFPLHRSGAAAELPPVGYIELSIAWQDDPTSVLAPGAIGLSPFEVDRGAITEEQFQVLWQRVIRRLHVLKLAPVDWFYKHDLDKDGFWSKVEFTAALSSMPLGLSSLESDYVFRWTDRRRRGEGMWDCDHPIFPGPGNMGKRAATPAGPAWKRQRGDTVRSKINTIIAALRDSNLESEATAVARAMLAEGASAALSSMVEDRHPMQIAMGDFIKETLEDIAARLLGQADEVKKSASTAESELEVQKAQLQAATDDAAEAKDAVAKKAEDVATAKGALALCEQADAAIASEESGFNRRSNQLTKEQSKFTDLRDNLLQVLIDDGINANGSAKEAKKTCDKLLKQVTNLGGEPALLAAAPQVLLKKTEERGGFDSCVLDSLKGIFAERLDSIQKSLDEIAAQVEAKLPEKTAKAEETAKAKAAFDEAKSQLDVADETACVKEVALVQAKTQLEATEQTLEAKAKVIEAAMGEVNAFSEVLAIFKEVAERSHPAPAESKGADGAEDAKPPVEAPPQPQPQNALELSRLPADAIEQRNSTMSAVARKSKHADAESREMSSHGLNLALGRRQLVALDDLAIAFEQGKKAAPLEQWARDIYRAIALALRRQGWSAREAFDMVSRDRRAQKSEFFTLVNSLELGLRGEQLEWLWKLSDTNADGLLDYIEFAQRIAEVTGVSTTAFPVPRPDEDVLEPPSATISAFDAAAGMSEAWHDICLARLLCAFQEFGWSLDKAMEQLPVREDGLVARAELLVFTARCRAGLSDWELDKVFARLDGEMRGAVPKRAVRTALMRCDVMEAPAQASLRRAAESRSRMHQELLRYKPATTAAALRNVLSEVAASREPLVVRREELSAAAARLGVEQVWMDELWFASPKLRDDTLDIDVFCKHVEAAPMPGEGSVDELSDEHAAILLGRLGRALQGAGGVEKAFHSFQTGVDGCLSRTEMEAVIADVTKDLFSAHERMLVVRRMDANSDGRISLKELETAVASATVSTIAMGSWAEDVCARVAQGLKREGRTVDELFEALAGKAAGRPEVHWQDFRALFSRLEPTLTDGQLKRLWQLFDKNGDGGVSRAEFHKALEPHGTVAKAPEAEAVAPLPVLLSRIARATGQGKLPLANALSVYCGMVGLDLRSWLDACRGLSIPLSQAEATAVHSAMARGPGGGSLAPQALAGEVNRASARGVPEERWARDFVAGRAQLAHDARECTVAEAVQAAAGDAEAVHEDLIRTALGRHMAVPDTTWAQLRLLMERRFDDGLVLWRPFLQWTCGLGGGAPLAGTVADAVCSRVAATLRRQKKSVEDLFNALAGVKAVVYWADFSAFFSQMEQSLSEQQLQELWFTFDKNGDGSVSKEEFTRRIADVDSASKAMTTAVCARVNSALRREGQSVDQLFQALAGVKEVVHWPDFRALFSQLELHPYALQHVKMR</sequence>
<feature type="domain" description="EF-hand" evidence="4">
    <location>
        <begin position="1631"/>
        <end position="1656"/>
    </location>
</feature>
<dbReference type="Gene3D" id="1.10.238.10">
    <property type="entry name" value="EF-hand"/>
    <property type="match status" value="4"/>
</dbReference>
<dbReference type="SMART" id="SM00054">
    <property type="entry name" value="EFh"/>
    <property type="match status" value="5"/>
</dbReference>
<evidence type="ECO:0000313" key="6">
    <source>
        <dbReference type="Proteomes" id="UP000604046"/>
    </source>
</evidence>
<dbReference type="GO" id="GO:0005509">
    <property type="term" value="F:calcium ion binding"/>
    <property type="evidence" value="ECO:0007669"/>
    <property type="project" value="InterPro"/>
</dbReference>
<dbReference type="Gene3D" id="3.40.30.10">
    <property type="entry name" value="Glutaredoxin"/>
    <property type="match status" value="1"/>
</dbReference>
<evidence type="ECO:0000256" key="1">
    <source>
        <dbReference type="ARBA" id="ARBA00022837"/>
    </source>
</evidence>
<dbReference type="InterPro" id="IPR036249">
    <property type="entry name" value="Thioredoxin-like_sf"/>
</dbReference>
<keyword evidence="6" id="KW-1185">Reference proteome</keyword>
<evidence type="ECO:0000259" key="4">
    <source>
        <dbReference type="PROSITE" id="PS50222"/>
    </source>
</evidence>
<feature type="region of interest" description="Disordered" evidence="3">
    <location>
        <begin position="1156"/>
        <end position="1185"/>
    </location>
</feature>
<evidence type="ECO:0000256" key="2">
    <source>
        <dbReference type="SAM" id="Coils"/>
    </source>
</evidence>
<dbReference type="InterPro" id="IPR018247">
    <property type="entry name" value="EF_Hand_1_Ca_BS"/>
</dbReference>
<dbReference type="CDD" id="cd02989">
    <property type="entry name" value="Phd_like_TxnDC9"/>
    <property type="match status" value="1"/>
</dbReference>
<dbReference type="InterPro" id="IPR013766">
    <property type="entry name" value="Thioredoxin_domain"/>
</dbReference>
<proteinExistence type="predicted"/>
<evidence type="ECO:0000256" key="3">
    <source>
        <dbReference type="SAM" id="MobiDB-lite"/>
    </source>
</evidence>
<dbReference type="PROSITE" id="PS00018">
    <property type="entry name" value="EF_HAND_1"/>
    <property type="match status" value="3"/>
</dbReference>
<name>A0A812RDA3_9DINO</name>
<keyword evidence="2" id="KW-0175">Coiled coil</keyword>
<dbReference type="PANTHER" id="PTHR21148">
    <property type="entry name" value="THIOREDOXIN DOMAIN-CONTAINING PROTEIN 9"/>
    <property type="match status" value="1"/>
</dbReference>
<dbReference type="Proteomes" id="UP000604046">
    <property type="component" value="Unassembled WGS sequence"/>
</dbReference>
<dbReference type="InterPro" id="IPR002048">
    <property type="entry name" value="EF_hand_dom"/>
</dbReference>
<protein>
    <submittedName>
        <fullName evidence="5">TXNDC9 protein</fullName>
    </submittedName>
</protein>
<keyword evidence="1" id="KW-0106">Calcium</keyword>
<dbReference type="OrthoDB" id="446770at2759"/>
<feature type="compositionally biased region" description="Pro residues" evidence="3">
    <location>
        <begin position="225"/>
        <end position="234"/>
    </location>
</feature>
<feature type="compositionally biased region" description="Low complexity" evidence="3">
    <location>
        <begin position="213"/>
        <end position="224"/>
    </location>
</feature>
<dbReference type="SUPFAM" id="SSF47473">
    <property type="entry name" value="EF-hand"/>
    <property type="match status" value="3"/>
</dbReference>
<organism evidence="5 6">
    <name type="scientific">Symbiodinium natans</name>
    <dbReference type="NCBI Taxonomy" id="878477"/>
    <lineage>
        <taxon>Eukaryota</taxon>
        <taxon>Sar</taxon>
        <taxon>Alveolata</taxon>
        <taxon>Dinophyceae</taxon>
        <taxon>Suessiales</taxon>
        <taxon>Symbiodiniaceae</taxon>
        <taxon>Symbiodinium</taxon>
    </lineage>
</organism>
<feature type="compositionally biased region" description="Basic and acidic residues" evidence="3">
    <location>
        <begin position="1163"/>
        <end position="1173"/>
    </location>
</feature>
<feature type="coiled-coil region" evidence="2">
    <location>
        <begin position="895"/>
        <end position="936"/>
    </location>
</feature>
<dbReference type="EMBL" id="CAJNDS010002324">
    <property type="protein sequence ID" value="CAE7432390.1"/>
    <property type="molecule type" value="Genomic_DNA"/>
</dbReference>
<dbReference type="Pfam" id="PF13202">
    <property type="entry name" value="EF-hand_5"/>
    <property type="match status" value="3"/>
</dbReference>
<dbReference type="InterPro" id="IPR035892">
    <property type="entry name" value="C2_domain_sf"/>
</dbReference>
<reference evidence="5" key="1">
    <citation type="submission" date="2021-02" db="EMBL/GenBank/DDBJ databases">
        <authorList>
            <person name="Dougan E. K."/>
            <person name="Rhodes N."/>
            <person name="Thang M."/>
            <person name="Chan C."/>
        </authorList>
    </citation>
    <scope>NUCLEOTIDE SEQUENCE</scope>
</reference>
<feature type="compositionally biased region" description="Basic and acidic residues" evidence="3">
    <location>
        <begin position="1213"/>
        <end position="1222"/>
    </location>
</feature>
<feature type="region of interest" description="Disordered" evidence="3">
    <location>
        <begin position="1202"/>
        <end position="1222"/>
    </location>
</feature>
<feature type="region of interest" description="Disordered" evidence="3">
    <location>
        <begin position="213"/>
        <end position="237"/>
    </location>
</feature>
<feature type="domain" description="EF-hand" evidence="4">
    <location>
        <begin position="1993"/>
        <end position="2028"/>
    </location>
</feature>
<feature type="domain" description="EF-hand" evidence="4">
    <location>
        <begin position="1715"/>
        <end position="1750"/>
    </location>
</feature>
<dbReference type="SUPFAM" id="SSF52833">
    <property type="entry name" value="Thioredoxin-like"/>
    <property type="match status" value="1"/>
</dbReference>
<dbReference type="PROSITE" id="PS50222">
    <property type="entry name" value="EF_HAND_2"/>
    <property type="match status" value="4"/>
</dbReference>
<evidence type="ECO:0000313" key="5">
    <source>
        <dbReference type="EMBL" id="CAE7432390.1"/>
    </source>
</evidence>
<comment type="caution">
    <text evidence="5">The sequence shown here is derived from an EMBL/GenBank/DDBJ whole genome shotgun (WGS) entry which is preliminary data.</text>
</comment>